<feature type="region of interest" description="Disordered" evidence="1">
    <location>
        <begin position="1"/>
        <end position="136"/>
    </location>
</feature>
<dbReference type="InterPro" id="IPR036020">
    <property type="entry name" value="WW_dom_sf"/>
</dbReference>
<dbReference type="GeneID" id="90039964"/>
<feature type="compositionally biased region" description="Basic and acidic residues" evidence="1">
    <location>
        <begin position="60"/>
        <end position="74"/>
    </location>
</feature>
<organism evidence="3 4">
    <name type="scientific">Myxozyma melibiosi</name>
    <dbReference type="NCBI Taxonomy" id="54550"/>
    <lineage>
        <taxon>Eukaryota</taxon>
        <taxon>Fungi</taxon>
        <taxon>Dikarya</taxon>
        <taxon>Ascomycota</taxon>
        <taxon>Saccharomycotina</taxon>
        <taxon>Lipomycetes</taxon>
        <taxon>Lipomycetales</taxon>
        <taxon>Lipomycetaceae</taxon>
        <taxon>Myxozyma</taxon>
    </lineage>
</organism>
<gene>
    <name evidence="3" type="ORF">BZA70DRAFT_294618</name>
</gene>
<dbReference type="Pfam" id="PF00397">
    <property type="entry name" value="WW"/>
    <property type="match status" value="1"/>
</dbReference>
<proteinExistence type="predicted"/>
<dbReference type="SMART" id="SM00456">
    <property type="entry name" value="WW"/>
    <property type="match status" value="1"/>
</dbReference>
<dbReference type="PANTHER" id="PTHR47852:SF2">
    <property type="entry name" value="WW DOMAIN-CONTAINING PROTEIN"/>
    <property type="match status" value="1"/>
</dbReference>
<dbReference type="Gene3D" id="2.20.70.10">
    <property type="match status" value="1"/>
</dbReference>
<dbReference type="PANTHER" id="PTHR47852">
    <property type="entry name" value="OS06G0298400 PROTEIN"/>
    <property type="match status" value="1"/>
</dbReference>
<keyword evidence="4" id="KW-1185">Reference proteome</keyword>
<evidence type="ECO:0000256" key="1">
    <source>
        <dbReference type="SAM" id="MobiDB-lite"/>
    </source>
</evidence>
<protein>
    <recommendedName>
        <fullName evidence="2">WW domain-containing protein</fullName>
    </recommendedName>
</protein>
<accession>A0ABR1F906</accession>
<evidence type="ECO:0000259" key="2">
    <source>
        <dbReference type="PROSITE" id="PS50020"/>
    </source>
</evidence>
<dbReference type="CDD" id="cd00201">
    <property type="entry name" value="WW"/>
    <property type="match status" value="1"/>
</dbReference>
<dbReference type="PROSITE" id="PS50020">
    <property type="entry name" value="WW_DOMAIN_2"/>
    <property type="match status" value="1"/>
</dbReference>
<dbReference type="PROSITE" id="PS01159">
    <property type="entry name" value="WW_DOMAIN_1"/>
    <property type="match status" value="1"/>
</dbReference>
<dbReference type="SUPFAM" id="SSF51045">
    <property type="entry name" value="WW domain"/>
    <property type="match status" value="1"/>
</dbReference>
<name>A0ABR1F906_9ASCO</name>
<feature type="compositionally biased region" description="Polar residues" evidence="1">
    <location>
        <begin position="17"/>
        <end position="26"/>
    </location>
</feature>
<feature type="compositionally biased region" description="Basic and acidic residues" evidence="1">
    <location>
        <begin position="256"/>
        <end position="285"/>
    </location>
</feature>
<evidence type="ECO:0000313" key="4">
    <source>
        <dbReference type="Proteomes" id="UP001498771"/>
    </source>
</evidence>
<feature type="compositionally biased region" description="Basic and acidic residues" evidence="1">
    <location>
        <begin position="87"/>
        <end position="99"/>
    </location>
</feature>
<dbReference type="RefSeq" id="XP_064769367.1">
    <property type="nucleotide sequence ID" value="XM_064914452.1"/>
</dbReference>
<dbReference type="EMBL" id="JBBJBU010000003">
    <property type="protein sequence ID" value="KAK7206334.1"/>
    <property type="molecule type" value="Genomic_DNA"/>
</dbReference>
<dbReference type="InterPro" id="IPR001202">
    <property type="entry name" value="WW_dom"/>
</dbReference>
<reference evidence="3 4" key="1">
    <citation type="submission" date="2024-03" db="EMBL/GenBank/DDBJ databases">
        <title>Genome-scale model development and genomic sequencing of the oleaginous clade Lipomyces.</title>
        <authorList>
            <consortium name="Lawrence Berkeley National Laboratory"/>
            <person name="Czajka J.J."/>
            <person name="Han Y."/>
            <person name="Kim J."/>
            <person name="Mondo S.J."/>
            <person name="Hofstad B.A."/>
            <person name="Robles A."/>
            <person name="Haridas S."/>
            <person name="Riley R."/>
            <person name="LaButti K."/>
            <person name="Pangilinan J."/>
            <person name="Andreopoulos W."/>
            <person name="Lipzen A."/>
            <person name="Yan J."/>
            <person name="Wang M."/>
            <person name="Ng V."/>
            <person name="Grigoriev I.V."/>
            <person name="Spatafora J.W."/>
            <person name="Magnuson J.K."/>
            <person name="Baker S.E."/>
            <person name="Pomraning K.R."/>
        </authorList>
    </citation>
    <scope>NUCLEOTIDE SEQUENCE [LARGE SCALE GENOMIC DNA]</scope>
    <source>
        <strain evidence="3 4">Phaff 52-87</strain>
    </source>
</reference>
<evidence type="ECO:0000313" key="3">
    <source>
        <dbReference type="EMBL" id="KAK7206334.1"/>
    </source>
</evidence>
<feature type="domain" description="WW" evidence="2">
    <location>
        <begin position="139"/>
        <end position="167"/>
    </location>
</feature>
<sequence length="291" mass="32656">MADNQDHTDSALASPEQAKQISSTSTETKEHIEDSAEFLTSTSETGERETAYSTEDAGEEDHGDHDDHENHSDDDAPPLPEGPVPETAEKAEKAEKAEDAIEPTAVATVDDNDDDDGPPPLPPGPVPETAEKARGLEDWEAILDAESGNYYYYNHATEETTWDKPLALVEAEMQTNSKKRKQTTDYASRGFFNRFTGKWQQFPVDDDTVDLSDDVVVPPGVIVPFNETMADKRSRNQLNVFYDASSVEQLNGGKSLKAERQQQKPSKKQVEQFKRKKQERRERNQRSWLLN</sequence>
<feature type="region of interest" description="Disordered" evidence="1">
    <location>
        <begin position="252"/>
        <end position="291"/>
    </location>
</feature>
<dbReference type="Proteomes" id="UP001498771">
    <property type="component" value="Unassembled WGS sequence"/>
</dbReference>
<comment type="caution">
    <text evidence="3">The sequence shown here is derived from an EMBL/GenBank/DDBJ whole genome shotgun (WGS) entry which is preliminary data.</text>
</comment>